<dbReference type="AlphaFoldDB" id="A0A1Q9A1A7"/>
<dbReference type="EMBL" id="MKIN01000024">
    <property type="protein sequence ID" value="OLP48276.1"/>
    <property type="molecule type" value="Genomic_DNA"/>
</dbReference>
<dbReference type="EMBL" id="JACIED010000002">
    <property type="protein sequence ID" value="MBB4007959.1"/>
    <property type="molecule type" value="Genomic_DNA"/>
</dbReference>
<name>A0A1Q9A1A7_9HYPH</name>
<dbReference type="Proteomes" id="UP000185598">
    <property type="component" value="Unassembled WGS sequence"/>
</dbReference>
<comment type="caution">
    <text evidence="2">The sequence shown here is derived from an EMBL/GenBank/DDBJ whole genome shotgun (WGS) entry which is preliminary data.</text>
</comment>
<evidence type="ECO:0000313" key="1">
    <source>
        <dbReference type="EMBL" id="MBB4007959.1"/>
    </source>
</evidence>
<dbReference type="RefSeq" id="WP_075616330.1">
    <property type="nucleotide sequence ID" value="NZ_JACIED010000002.1"/>
</dbReference>
<protein>
    <submittedName>
        <fullName evidence="2">Uncharacterized protein</fullName>
    </submittedName>
</protein>
<organism evidence="2 3">
    <name type="scientific">Allorhizobium taibaishanense</name>
    <dbReference type="NCBI Taxonomy" id="887144"/>
    <lineage>
        <taxon>Bacteria</taxon>
        <taxon>Pseudomonadati</taxon>
        <taxon>Pseudomonadota</taxon>
        <taxon>Alphaproteobacteria</taxon>
        <taxon>Hyphomicrobiales</taxon>
        <taxon>Rhizobiaceae</taxon>
        <taxon>Rhizobium/Agrobacterium group</taxon>
        <taxon>Allorhizobium</taxon>
    </lineage>
</organism>
<reference evidence="1 4" key="2">
    <citation type="submission" date="2020-08" db="EMBL/GenBank/DDBJ databases">
        <title>Genomic Encyclopedia of Type Strains, Phase IV (KMG-IV): sequencing the most valuable type-strain genomes for metagenomic binning, comparative biology and taxonomic classification.</title>
        <authorList>
            <person name="Goeker M."/>
        </authorList>
    </citation>
    <scope>NUCLEOTIDE SEQUENCE [LARGE SCALE GENOMIC DNA]</scope>
    <source>
        <strain evidence="1 4">DSM 100021</strain>
    </source>
</reference>
<sequence length="358" mass="38532">MNVHIKTSSCEQAVQPEDIAHFMQILSCMPDVQTACWMGNAFLAKMAPDDRKETTVALSHVHPFFLPVEGYGITADRTLRPGEFAETVLRARLTANKADVLNILVADTPGAVASSLGGAVRRALGLRPAHLISTAYSDYSASLLGANLSASGLDELALQRNGLDAKGSLAQHPLACTPFTAKQIALYGLRPIVVTGNFLVSLIVLDDALMQSRARDTGKGESFFEDGLPGVYQQLPFDQRLDLLVDAHAVRTAQWLATWQKTEACGAVKPLWISRETDLLGDPGIVAQKIADFVGRDRANVAAIADALAQERTTDPALSDKSLAYRAKLIPAKIRDRTVAIFECYAGDADLSNLICST</sequence>
<accession>A0A1Q9A1A7</accession>
<dbReference type="OrthoDB" id="7366131at2"/>
<dbReference type="STRING" id="887144.BJF91_09085"/>
<evidence type="ECO:0000313" key="4">
    <source>
        <dbReference type="Proteomes" id="UP000544107"/>
    </source>
</evidence>
<dbReference type="Proteomes" id="UP000544107">
    <property type="component" value="Unassembled WGS sequence"/>
</dbReference>
<keyword evidence="3" id="KW-1185">Reference proteome</keyword>
<gene>
    <name evidence="2" type="ORF">BJF91_09085</name>
    <name evidence="1" type="ORF">GGQ71_002222</name>
</gene>
<reference evidence="2 3" key="1">
    <citation type="submission" date="2016-09" db="EMBL/GenBank/DDBJ databases">
        <title>Rhizobium oryziradicis sp. nov., isolated from the root of rice.</title>
        <authorList>
            <person name="Zhao J."/>
            <person name="Zhang X."/>
        </authorList>
    </citation>
    <scope>NUCLEOTIDE SEQUENCE [LARGE SCALE GENOMIC DNA]</scope>
    <source>
        <strain evidence="2 3">14971</strain>
    </source>
</reference>
<evidence type="ECO:0000313" key="3">
    <source>
        <dbReference type="Proteomes" id="UP000185598"/>
    </source>
</evidence>
<proteinExistence type="predicted"/>
<evidence type="ECO:0000313" key="2">
    <source>
        <dbReference type="EMBL" id="OLP48276.1"/>
    </source>
</evidence>